<feature type="signal peptide" evidence="1">
    <location>
        <begin position="1"/>
        <end position="27"/>
    </location>
</feature>
<organism evidence="2 3">
    <name type="scientific">Agaribacillus aureus</name>
    <dbReference type="NCBI Taxonomy" id="3051825"/>
    <lineage>
        <taxon>Bacteria</taxon>
        <taxon>Pseudomonadati</taxon>
        <taxon>Bacteroidota</taxon>
        <taxon>Cytophagia</taxon>
        <taxon>Cytophagales</taxon>
        <taxon>Splendidivirgaceae</taxon>
        <taxon>Agaribacillus</taxon>
    </lineage>
</organism>
<name>A0ABT8LF24_9BACT</name>
<feature type="chain" id="PRO_5046391182" evidence="1">
    <location>
        <begin position="28"/>
        <end position="148"/>
    </location>
</feature>
<reference evidence="2" key="1">
    <citation type="submission" date="2023-06" db="EMBL/GenBank/DDBJ databases">
        <title>Genomic of Agaribacillus aureum.</title>
        <authorList>
            <person name="Wang G."/>
        </authorList>
    </citation>
    <scope>NUCLEOTIDE SEQUENCE</scope>
    <source>
        <strain evidence="2">BMA12</strain>
    </source>
</reference>
<protein>
    <submittedName>
        <fullName evidence="2">Uncharacterized protein</fullName>
    </submittedName>
</protein>
<evidence type="ECO:0000313" key="2">
    <source>
        <dbReference type="EMBL" id="MDN5216367.1"/>
    </source>
</evidence>
<evidence type="ECO:0000313" key="3">
    <source>
        <dbReference type="Proteomes" id="UP001172083"/>
    </source>
</evidence>
<proteinExistence type="predicted"/>
<gene>
    <name evidence="2" type="ORF">QQ020_30140</name>
</gene>
<comment type="caution">
    <text evidence="2">The sequence shown here is derived from an EMBL/GenBank/DDBJ whole genome shotgun (WGS) entry which is preliminary data.</text>
</comment>
<dbReference type="RefSeq" id="WP_346761705.1">
    <property type="nucleotide sequence ID" value="NZ_JAUJEB010000008.1"/>
</dbReference>
<keyword evidence="3" id="KW-1185">Reference proteome</keyword>
<accession>A0ABT8LF24</accession>
<dbReference type="EMBL" id="JAUJEB010000008">
    <property type="protein sequence ID" value="MDN5216367.1"/>
    <property type="molecule type" value="Genomic_DNA"/>
</dbReference>
<sequence>MAKFLNHIKALFTISLIVIISVGGALAVDTGTDGKNTEVKRVKPITPISENKNGKISEKSLFKTDSLKSSEKVVEGKKTTTPTKVKKPDNTSQSAISYNFLFYLMYKFKIADILNISKEKDAINIPGNSSIISNGKRLADRIINRLLY</sequence>
<dbReference type="Proteomes" id="UP001172083">
    <property type="component" value="Unassembled WGS sequence"/>
</dbReference>
<keyword evidence="1" id="KW-0732">Signal</keyword>
<evidence type="ECO:0000256" key="1">
    <source>
        <dbReference type="SAM" id="SignalP"/>
    </source>
</evidence>